<dbReference type="CDD" id="cd06578">
    <property type="entry name" value="HemD"/>
    <property type="match status" value="1"/>
</dbReference>
<dbReference type="PATRIC" id="fig|1293439.3.peg.3676"/>
<accession>A0A0F5Q382</accession>
<organism evidence="2 3">
    <name type="scientific">Devosia epidermidihirudinis</name>
    <dbReference type="NCBI Taxonomy" id="1293439"/>
    <lineage>
        <taxon>Bacteria</taxon>
        <taxon>Pseudomonadati</taxon>
        <taxon>Pseudomonadota</taxon>
        <taxon>Alphaproteobacteria</taxon>
        <taxon>Hyphomicrobiales</taxon>
        <taxon>Devosiaceae</taxon>
        <taxon>Devosia</taxon>
    </lineage>
</organism>
<dbReference type="InterPro" id="IPR003754">
    <property type="entry name" value="4pyrrol_synth_uPrphyn_synth"/>
</dbReference>
<dbReference type="GO" id="GO:0033014">
    <property type="term" value="P:tetrapyrrole biosynthetic process"/>
    <property type="evidence" value="ECO:0007669"/>
    <property type="project" value="InterPro"/>
</dbReference>
<dbReference type="Pfam" id="PF02602">
    <property type="entry name" value="HEM4"/>
    <property type="match status" value="1"/>
</dbReference>
<dbReference type="Gene3D" id="3.40.50.10090">
    <property type="match status" value="2"/>
</dbReference>
<comment type="caution">
    <text evidence="2">The sequence shown here is derived from an EMBL/GenBank/DDBJ whole genome shotgun (WGS) entry which is preliminary data.</text>
</comment>
<dbReference type="SUPFAM" id="SSF69618">
    <property type="entry name" value="HemD-like"/>
    <property type="match status" value="1"/>
</dbReference>
<evidence type="ECO:0000259" key="1">
    <source>
        <dbReference type="Pfam" id="PF02602"/>
    </source>
</evidence>
<dbReference type="AlphaFoldDB" id="A0A0F5Q382"/>
<sequence>MLVTRPEPDAQSTLARLTALDIVADIAPLMVRETLDVSLPPANGFQAVVLTSANAVRSLVDRGVVADYAHLPVFAVGDRTKGEAEDAGFVRVSSAAGAFQDLVNAIGISGLKGPLFYPAAKHQSADLAKAIAPFGVMVATSKVYEMVAADSMPETVLADLASGAIGSVLVYSRRTAEIFAGLTATLDQSRRSALAMLCMSEAVAEPLLANHFNRISLADWPDEDAMMSLALAFAREQTGS</sequence>
<dbReference type="InterPro" id="IPR036108">
    <property type="entry name" value="4pyrrol_syn_uPrphyn_synt_sf"/>
</dbReference>
<gene>
    <name evidence="2" type="ORF">WH87_18015</name>
</gene>
<dbReference type="EMBL" id="LANJ01000047">
    <property type="protein sequence ID" value="KKC35061.1"/>
    <property type="molecule type" value="Genomic_DNA"/>
</dbReference>
<dbReference type="GO" id="GO:0004852">
    <property type="term" value="F:uroporphyrinogen-III synthase activity"/>
    <property type="evidence" value="ECO:0007669"/>
    <property type="project" value="InterPro"/>
</dbReference>
<feature type="domain" description="Tetrapyrrole biosynthesis uroporphyrinogen III synthase" evidence="1">
    <location>
        <begin position="26"/>
        <end position="227"/>
    </location>
</feature>
<reference evidence="2 3" key="1">
    <citation type="submission" date="2015-03" db="EMBL/GenBank/DDBJ databases">
        <authorList>
            <person name="Lepp D."/>
            <person name="Hassan Y.I."/>
            <person name="Li X.-Z."/>
            <person name="Zhou T."/>
        </authorList>
    </citation>
    <scope>NUCLEOTIDE SEQUENCE [LARGE SCALE GENOMIC DNA]</scope>
    <source>
        <strain evidence="2 3">E84</strain>
    </source>
</reference>
<keyword evidence="3" id="KW-1185">Reference proteome</keyword>
<evidence type="ECO:0000313" key="3">
    <source>
        <dbReference type="Proteomes" id="UP000033411"/>
    </source>
</evidence>
<dbReference type="STRING" id="1293439.WH87_18015"/>
<proteinExistence type="predicted"/>
<evidence type="ECO:0000313" key="2">
    <source>
        <dbReference type="EMBL" id="KKC35061.1"/>
    </source>
</evidence>
<dbReference type="Proteomes" id="UP000033411">
    <property type="component" value="Unassembled WGS sequence"/>
</dbReference>
<name>A0A0F5Q382_9HYPH</name>
<protein>
    <recommendedName>
        <fullName evidence="1">Tetrapyrrole biosynthesis uroporphyrinogen III synthase domain-containing protein</fullName>
    </recommendedName>
</protein>